<dbReference type="SUPFAM" id="SSF52777">
    <property type="entry name" value="CoA-dependent acyltransferases"/>
    <property type="match status" value="2"/>
</dbReference>
<dbReference type="InterPro" id="IPR023213">
    <property type="entry name" value="CAT-like_dom_sf"/>
</dbReference>
<name>A0A1M4EBS3_9ACTN</name>
<dbReference type="Gene3D" id="3.30.559.30">
    <property type="entry name" value="Nonribosomal peptide synthetase, condensation domain"/>
    <property type="match status" value="1"/>
</dbReference>
<dbReference type="FunFam" id="3.40.50.12780:FF:000012">
    <property type="entry name" value="Non-ribosomal peptide synthetase"/>
    <property type="match status" value="1"/>
</dbReference>
<comment type="pathway">
    <text evidence="1">Siderophore biosynthesis.</text>
</comment>
<dbReference type="EMBL" id="LT559118">
    <property type="protein sequence ID" value="SBO96345.1"/>
    <property type="molecule type" value="Genomic_DNA"/>
</dbReference>
<dbReference type="Gene3D" id="3.30.300.30">
    <property type="match status" value="1"/>
</dbReference>
<dbReference type="GO" id="GO:0008610">
    <property type="term" value="P:lipid biosynthetic process"/>
    <property type="evidence" value="ECO:0007669"/>
    <property type="project" value="UniProtKB-ARBA"/>
</dbReference>
<dbReference type="NCBIfam" id="TIGR01733">
    <property type="entry name" value="AA-adenyl-dom"/>
    <property type="match status" value="1"/>
</dbReference>
<dbReference type="GO" id="GO:0031177">
    <property type="term" value="F:phosphopantetheine binding"/>
    <property type="evidence" value="ECO:0007669"/>
    <property type="project" value="TreeGrafter"/>
</dbReference>
<dbReference type="CDD" id="cd12114">
    <property type="entry name" value="A_NRPS_TlmIV_like"/>
    <property type="match status" value="1"/>
</dbReference>
<evidence type="ECO:0000256" key="4">
    <source>
        <dbReference type="ARBA" id="ARBA00022598"/>
    </source>
</evidence>
<keyword evidence="3" id="KW-0597">Phosphoprotein</keyword>
<gene>
    <name evidence="8" type="ORF">BN4615_P5861</name>
</gene>
<protein>
    <submittedName>
        <fullName evidence="8">Non-ribosomal peptide synthetase</fullName>
    </submittedName>
</protein>
<evidence type="ECO:0000313" key="8">
    <source>
        <dbReference type="EMBL" id="SBO96345.1"/>
    </source>
</evidence>
<dbReference type="GO" id="GO:0016874">
    <property type="term" value="F:ligase activity"/>
    <property type="evidence" value="ECO:0007669"/>
    <property type="project" value="UniProtKB-KW"/>
</dbReference>
<dbReference type="PANTHER" id="PTHR45527:SF10">
    <property type="entry name" value="PYOCHELIN SYNTHASE PCHF"/>
    <property type="match status" value="1"/>
</dbReference>
<dbReference type="PROSITE" id="PS00455">
    <property type="entry name" value="AMP_BINDING"/>
    <property type="match status" value="1"/>
</dbReference>
<dbReference type="InterPro" id="IPR036736">
    <property type="entry name" value="ACP-like_sf"/>
</dbReference>
<dbReference type="InterPro" id="IPR010071">
    <property type="entry name" value="AA_adenyl_dom"/>
</dbReference>
<dbReference type="Gene3D" id="2.30.38.10">
    <property type="entry name" value="Luciferase, Domain 3"/>
    <property type="match status" value="1"/>
</dbReference>
<dbReference type="InterPro" id="IPR045851">
    <property type="entry name" value="AMP-bd_C_sf"/>
</dbReference>
<dbReference type="SUPFAM" id="SSF56801">
    <property type="entry name" value="Acetyl-CoA synthetase-like"/>
    <property type="match status" value="1"/>
</dbReference>
<organism evidence="8">
    <name type="scientific">Nonomuraea gerenzanensis</name>
    <dbReference type="NCBI Taxonomy" id="93944"/>
    <lineage>
        <taxon>Bacteria</taxon>
        <taxon>Bacillati</taxon>
        <taxon>Actinomycetota</taxon>
        <taxon>Actinomycetes</taxon>
        <taxon>Streptosporangiales</taxon>
        <taxon>Streptosporangiaceae</taxon>
        <taxon>Nonomuraea</taxon>
    </lineage>
</organism>
<evidence type="ECO:0000256" key="2">
    <source>
        <dbReference type="ARBA" id="ARBA00022450"/>
    </source>
</evidence>
<dbReference type="RefSeq" id="WP_225275655.1">
    <property type="nucleotide sequence ID" value="NZ_CP084058.1"/>
</dbReference>
<keyword evidence="2" id="KW-0596">Phosphopantetheine</keyword>
<dbReference type="Gene3D" id="3.30.559.10">
    <property type="entry name" value="Chloramphenicol acetyltransferase-like domain"/>
    <property type="match status" value="1"/>
</dbReference>
<dbReference type="PANTHER" id="PTHR45527">
    <property type="entry name" value="NONRIBOSOMAL PEPTIDE SYNTHETASE"/>
    <property type="match status" value="1"/>
</dbReference>
<dbReference type="FunFam" id="3.40.50.980:FF:000001">
    <property type="entry name" value="Non-ribosomal peptide synthetase"/>
    <property type="match status" value="1"/>
</dbReference>
<accession>A0A1M4EBS3</accession>
<proteinExistence type="predicted"/>
<dbReference type="GO" id="GO:0043041">
    <property type="term" value="P:amino acid activation for nonribosomal peptide biosynthetic process"/>
    <property type="evidence" value="ECO:0007669"/>
    <property type="project" value="TreeGrafter"/>
</dbReference>
<dbReference type="Gene3D" id="1.10.1200.10">
    <property type="entry name" value="ACP-like"/>
    <property type="match status" value="1"/>
</dbReference>
<feature type="domain" description="AMP-dependent synthetase/ligase" evidence="5">
    <location>
        <begin position="432"/>
        <end position="785"/>
    </location>
</feature>
<dbReference type="InterPro" id="IPR001242">
    <property type="entry name" value="Condensation_dom"/>
</dbReference>
<feature type="domain" description="AMP-binding enzyme C-terminal" evidence="7">
    <location>
        <begin position="841"/>
        <end position="918"/>
    </location>
</feature>
<dbReference type="Gene3D" id="3.40.50.980">
    <property type="match status" value="2"/>
</dbReference>
<dbReference type="InterPro" id="IPR020459">
    <property type="entry name" value="AMP-binding"/>
</dbReference>
<reference evidence="8" key="1">
    <citation type="submission" date="2016-04" db="EMBL/GenBank/DDBJ databases">
        <authorList>
            <person name="Evans L.H."/>
            <person name="Alamgir A."/>
            <person name="Owens N."/>
            <person name="Weber N.D."/>
            <person name="Virtaneva K."/>
            <person name="Barbian K."/>
            <person name="Babar A."/>
            <person name="Rosenke K."/>
        </authorList>
    </citation>
    <scope>NUCLEOTIDE SEQUENCE</scope>
    <source>
        <strain evidence="8">Nono1</strain>
    </source>
</reference>
<sequence>MTSSPLTPAQQATWLGRLPAFELGGSAARHYLEAEAEDLDLVRYGEAWRQAIQRHPALRTVVTGDGQQQILTDVPAYEPQVEDLRTESAGRLEAIRADMTTQAFDPTRWPLFEVRVSRLDERRSRVHVAVDLLIADADGFALLGQEIFAGYQGHLSEVETAAAAVSAVRAGTAPDGLTAALPPQLPLSIEPRLLEQPLCVRRERRLPAPRWQALQAHAADLTPSAVLVCALNQALAAWSKEPRFALAYAYRDRHPRAVGHFTELTLLDVDADPRVSFQQQAQAVQTQLAQDRPDGIRVLRELARTTGQPTAALTPVIFCDRLHSASREGWALGQGRVVFTSQQRPQVQLAHEVREEGGELVLTWDTVDALFHGRVLDDLIDGHLTFLEQLATDPTAWQATSRDWLPPHQHRVRDQVNATEADIPPLLLHEPFWAQAARTPDEPAVISDNRTLTYRELRAGATTLGALLRERGARPNTTVAVVMDKGWEQPLAVFGILESGAAYVPIEPDLPAERFHYLLKHAEVKLALTQPGLETKLPWPQDVAPMVIDESLLDGEGAPEPSRIQGHRDLAYIIYTSGSTGLPKGVMIDHRGALNTVLDINRRFDVTAADRMLTLTPLTFDLSVYDLFGPFAHGGALVMPEAGTGRAPWHWADLIERHQVTMWNTVPALMEMLAGYTQGRRQRLTSTLRLVLMSGDWIPVTLPGRIRSLADRHIDVISLGGATEASIWSIWHRIDTVDPNLPSIPYGKPLTNQHLEILDEALRRRPDWVPGEQYVGGHGIAMGYWRDPDKTARAFITHPTTGRRLYRTGDLGRYFPDGSIEFLGREDFQVKINGYRIELGEIEATLLDHDAVNSAVVTAIGAQRGEKRLVAYATPAGTTDPDELATTLRGHLAEKLPSHMLPGHIVILDALPLTRNGKVDRKALPAPITTPSAATESAEPADDLESALLAGWRKVAGDHFAPTDDYSVLDLLDIVRAHHAITRNGAPELSLNEVFRHTTVRALARHLSASR</sequence>
<dbReference type="PRINTS" id="PR00154">
    <property type="entry name" value="AMPBINDING"/>
</dbReference>
<dbReference type="FunFam" id="3.30.300.30:FF:000010">
    <property type="entry name" value="Enterobactin synthetase component F"/>
    <property type="match status" value="1"/>
</dbReference>
<dbReference type="GO" id="GO:0005737">
    <property type="term" value="C:cytoplasm"/>
    <property type="evidence" value="ECO:0007669"/>
    <property type="project" value="TreeGrafter"/>
</dbReference>
<dbReference type="InterPro" id="IPR025110">
    <property type="entry name" value="AMP-bd_C"/>
</dbReference>
<evidence type="ECO:0000259" key="7">
    <source>
        <dbReference type="Pfam" id="PF13193"/>
    </source>
</evidence>
<dbReference type="InterPro" id="IPR020845">
    <property type="entry name" value="AMP-binding_CS"/>
</dbReference>
<dbReference type="Pfam" id="PF00668">
    <property type="entry name" value="Condensation"/>
    <property type="match status" value="1"/>
</dbReference>
<dbReference type="Pfam" id="PF00501">
    <property type="entry name" value="AMP-binding"/>
    <property type="match status" value="1"/>
</dbReference>
<dbReference type="InterPro" id="IPR000873">
    <property type="entry name" value="AMP-dep_synth/lig_dom"/>
</dbReference>
<keyword evidence="4" id="KW-0436">Ligase</keyword>
<evidence type="ECO:0000259" key="6">
    <source>
        <dbReference type="Pfam" id="PF00668"/>
    </source>
</evidence>
<dbReference type="Pfam" id="PF13193">
    <property type="entry name" value="AMP-binding_C"/>
    <property type="match status" value="1"/>
</dbReference>
<dbReference type="AlphaFoldDB" id="A0A1M4EBS3"/>
<feature type="domain" description="Condensation" evidence="6">
    <location>
        <begin position="4"/>
        <end position="160"/>
    </location>
</feature>
<evidence type="ECO:0000256" key="1">
    <source>
        <dbReference type="ARBA" id="ARBA00004924"/>
    </source>
</evidence>
<dbReference type="GO" id="GO:0044550">
    <property type="term" value="P:secondary metabolite biosynthetic process"/>
    <property type="evidence" value="ECO:0007669"/>
    <property type="project" value="UniProtKB-ARBA"/>
</dbReference>
<evidence type="ECO:0000256" key="3">
    <source>
        <dbReference type="ARBA" id="ARBA00022553"/>
    </source>
</evidence>
<evidence type="ECO:0000259" key="5">
    <source>
        <dbReference type="Pfam" id="PF00501"/>
    </source>
</evidence>